<sequence length="513" mass="58958">MPSYRRFTYFFLLFSISIMAFIMLFNLIIDPLGIWKIFNVKGVNEYKPQQYSHQRLYKAVDLMKQKSDTIFLGNSKVQNGLDPEGYQALTGEKAYNLGLGGSTMEEQLRYLEHALYNDPSIKNVVMGIDFRSFNSNRTNVGDFDPNRLSKSSIFFTKDAILTTLTFDAIRLSYSTIIANKQGGDQHSFFEHNGKRSEFTIQQENQGRKAIDVFGGYIHASLKDPSIYGQYQLSQKHLMYFQAIVDICKESNLQLKVFISPSHVTLLESIRNAGHWNLFEQWKREIAEITPYWDFYYYNSITNEPINDNMKYYWDSTHYKKEVGNMVLSKMYDLGKNGIPSNFGVYVTKENIENHLQTTRRLRDFPNYLDPDSAALVKNIYNELTKSSTRSPVYSMKEMALRENINWSLDSSAAGIKYVKFPLADLPNFSDAPLSLQKEKAVMKTIQGTPITHIVNTSWRAGQANEFYITEKEVIISVENSVTGWGEGVVPSASEIKAYFAKAPYSFTYIIQLN</sequence>
<dbReference type="Proteomes" id="UP001527099">
    <property type="component" value="Unassembled WGS sequence"/>
</dbReference>
<reference evidence="2 3" key="1">
    <citation type="submission" date="2022-05" db="EMBL/GenBank/DDBJ databases">
        <title>Genome Sequencing of Bee-Associated Microbes.</title>
        <authorList>
            <person name="Dunlap C."/>
        </authorList>
    </citation>
    <scope>NUCLEOTIDE SEQUENCE [LARGE SCALE GENOMIC DNA]</scope>
    <source>
        <strain evidence="2 3">NRRL B-14421</strain>
    </source>
</reference>
<evidence type="ECO:0000256" key="1">
    <source>
        <dbReference type="SAM" id="Phobius"/>
    </source>
</evidence>
<dbReference type="RefSeq" id="WP_268614105.1">
    <property type="nucleotide sequence ID" value="NZ_JAMDMX010000016.1"/>
</dbReference>
<keyword evidence="1" id="KW-0472">Membrane</keyword>
<comment type="caution">
    <text evidence="2">The sequence shown here is derived from an EMBL/GenBank/DDBJ whole genome shotgun (WGS) entry which is preliminary data.</text>
</comment>
<proteinExistence type="predicted"/>
<gene>
    <name evidence="2" type="ORF">M5X19_06600</name>
</gene>
<protein>
    <submittedName>
        <fullName evidence="2">Uncharacterized protein</fullName>
    </submittedName>
</protein>
<keyword evidence="1" id="KW-0812">Transmembrane</keyword>
<organism evidence="2 3">
    <name type="scientific">Paenibacillus alginolyticus</name>
    <dbReference type="NCBI Taxonomy" id="59839"/>
    <lineage>
        <taxon>Bacteria</taxon>
        <taxon>Bacillati</taxon>
        <taxon>Bacillota</taxon>
        <taxon>Bacilli</taxon>
        <taxon>Bacillales</taxon>
        <taxon>Paenibacillaceae</taxon>
        <taxon>Paenibacillus</taxon>
    </lineage>
</organism>
<dbReference type="SUPFAM" id="SSF52266">
    <property type="entry name" value="SGNH hydrolase"/>
    <property type="match status" value="1"/>
</dbReference>
<evidence type="ECO:0000313" key="3">
    <source>
        <dbReference type="Proteomes" id="UP001527099"/>
    </source>
</evidence>
<dbReference type="EMBL" id="JAMDMX010000016">
    <property type="protein sequence ID" value="MCY9692571.1"/>
    <property type="molecule type" value="Genomic_DNA"/>
</dbReference>
<accession>A0ABT4G8Q7</accession>
<name>A0ABT4G8Q7_9BACL</name>
<feature type="transmembrane region" description="Helical" evidence="1">
    <location>
        <begin position="7"/>
        <end position="29"/>
    </location>
</feature>
<keyword evidence="3" id="KW-1185">Reference proteome</keyword>
<evidence type="ECO:0000313" key="2">
    <source>
        <dbReference type="EMBL" id="MCY9692571.1"/>
    </source>
</evidence>
<keyword evidence="1" id="KW-1133">Transmembrane helix</keyword>